<dbReference type="RefSeq" id="WP_014797889.1">
    <property type="nucleotide sequence ID" value="NC_018018.1"/>
</dbReference>
<gene>
    <name evidence="1" type="ordered locus">Fleli_2059</name>
</gene>
<organism evidence="1 2">
    <name type="scientific">Bernardetia litoralis (strain ATCC 23117 / DSM 6794 / NBRC 15988 / NCIMB 1366 / Fx l1 / Sio-4)</name>
    <name type="common">Flexibacter litoralis</name>
    <dbReference type="NCBI Taxonomy" id="880071"/>
    <lineage>
        <taxon>Bacteria</taxon>
        <taxon>Pseudomonadati</taxon>
        <taxon>Bacteroidota</taxon>
        <taxon>Cytophagia</taxon>
        <taxon>Cytophagales</taxon>
        <taxon>Bernardetiaceae</taxon>
        <taxon>Bernardetia</taxon>
    </lineage>
</organism>
<evidence type="ECO:0000313" key="1">
    <source>
        <dbReference type="EMBL" id="AFM04442.1"/>
    </source>
</evidence>
<evidence type="ECO:0000313" key="2">
    <source>
        <dbReference type="Proteomes" id="UP000006054"/>
    </source>
</evidence>
<accession>I4AKF7</accession>
<evidence type="ECO:0008006" key="3">
    <source>
        <dbReference type="Google" id="ProtNLM"/>
    </source>
</evidence>
<dbReference type="Proteomes" id="UP000006054">
    <property type="component" value="Chromosome"/>
</dbReference>
<dbReference type="AlphaFoldDB" id="I4AKF7"/>
<dbReference type="OrthoDB" id="844215at2"/>
<name>I4AKF7_BERLS</name>
<dbReference type="eggNOG" id="ENOG502Z80K">
    <property type="taxonomic scope" value="Bacteria"/>
</dbReference>
<dbReference type="EMBL" id="CP003345">
    <property type="protein sequence ID" value="AFM04442.1"/>
    <property type="molecule type" value="Genomic_DNA"/>
</dbReference>
<proteinExistence type="predicted"/>
<reference evidence="2" key="1">
    <citation type="submission" date="2012-06" db="EMBL/GenBank/DDBJ databases">
        <title>The complete genome of Flexibacter litoralis DSM 6794.</title>
        <authorList>
            <person name="Lucas S."/>
            <person name="Copeland A."/>
            <person name="Lapidus A."/>
            <person name="Glavina del Rio T."/>
            <person name="Dalin E."/>
            <person name="Tice H."/>
            <person name="Bruce D."/>
            <person name="Goodwin L."/>
            <person name="Pitluck S."/>
            <person name="Peters L."/>
            <person name="Ovchinnikova G."/>
            <person name="Lu M."/>
            <person name="Kyrpides N."/>
            <person name="Mavromatis K."/>
            <person name="Ivanova N."/>
            <person name="Brettin T."/>
            <person name="Detter J.C."/>
            <person name="Han C."/>
            <person name="Larimer F."/>
            <person name="Land M."/>
            <person name="Hauser L."/>
            <person name="Markowitz V."/>
            <person name="Cheng J.-F."/>
            <person name="Hugenholtz P."/>
            <person name="Woyke T."/>
            <person name="Wu D."/>
            <person name="Spring S."/>
            <person name="Lang E."/>
            <person name="Kopitz M."/>
            <person name="Brambilla E."/>
            <person name="Klenk H.-P."/>
            <person name="Eisen J.A."/>
        </authorList>
    </citation>
    <scope>NUCLEOTIDE SEQUENCE [LARGE SCALE GENOMIC DNA]</scope>
    <source>
        <strain evidence="2">ATCC 23117 / DSM 6794 / NBRC 15988 / NCIMB 1366 / Sio-4</strain>
    </source>
</reference>
<keyword evidence="2" id="KW-1185">Reference proteome</keyword>
<sequence precursor="true">MKNILSKKLLIILGSILLVLVVGGFVVVNYLDNYLKEQITNSINENKKSPYRIEIDDVQVRLFPTKVTLEKIKVRTDSISAEESGQPNAKIDVEKVVFKGASLWKYISNGEWHADRLTLQNPIIDIKYLADSTQGVSRAADTVANFVVAPLSVGILEIQNLTGHYQYNFNSIIELKKLDLEIDDARWLKPPTFRFSSDKVQISFEQLNHKTADFVQMVDTLNGTLNAVSFDTSYVDVLRFLDAKLLISAYSMAHKNGTNFKIAEIDYKDNLVKIKNVELSQDLDEKREIKAQQLEAHNLDWQALQRQLIKADKILVFNPDISILKDRNRHGKPTTKKMPYQWKIGLAIDTLQIEKGNIVYSERAEGLDGIGSLAFDSLNMMALNFHNFEESKPTKIKADMYFMKESRIEIEMDMPLNTDTFEGSIKGFCTQIEIPSLNKMLSPITRFEANKGVIKRAEFDAKINDGNATGVFYITYTDLEVTLLKKNSDKRRKFLSGLLNVVIDKNVEGKEGKINYQREHNDSLLRYVWRTIRSGLIASMLP</sequence>
<dbReference type="STRING" id="880071.Fleli_2059"/>
<protein>
    <recommendedName>
        <fullName evidence="3">AsmA-like C-terminal domain-containing protein</fullName>
    </recommendedName>
</protein>
<dbReference type="HOGENOM" id="CLU_502270_0_0_10"/>
<dbReference type="KEGG" id="fli:Fleli_2059"/>